<feature type="coiled-coil region" evidence="1">
    <location>
        <begin position="742"/>
        <end position="797"/>
    </location>
</feature>
<evidence type="ECO:0000256" key="2">
    <source>
        <dbReference type="SAM" id="MobiDB-lite"/>
    </source>
</evidence>
<dbReference type="InterPro" id="IPR049372">
    <property type="entry name" value="PPP1R21_C"/>
</dbReference>
<feature type="region of interest" description="Disordered" evidence="2">
    <location>
        <begin position="402"/>
        <end position="425"/>
    </location>
</feature>
<evidence type="ECO:0000313" key="5">
    <source>
        <dbReference type="Proteomes" id="UP000887458"/>
    </source>
</evidence>
<dbReference type="InterPro" id="IPR040024">
    <property type="entry name" value="PPP1R21"/>
</dbReference>
<dbReference type="Pfam" id="PF10205">
    <property type="entry name" value="KLRAQ"/>
    <property type="match status" value="1"/>
</dbReference>
<dbReference type="InterPro" id="IPR019343">
    <property type="entry name" value="PPP1R21_N"/>
</dbReference>
<feature type="region of interest" description="Disordered" evidence="2">
    <location>
        <begin position="101"/>
        <end position="157"/>
    </location>
</feature>
<dbReference type="PANTHER" id="PTHR21448">
    <property type="entry name" value="SMOOTH MUSCLE MYOSIN HEAVY CHAIN-RELATED"/>
    <property type="match status" value="1"/>
</dbReference>
<feature type="coiled-coil region" evidence="1">
    <location>
        <begin position="978"/>
        <end position="1016"/>
    </location>
</feature>
<feature type="domain" description="Protein phosphatase 1 regulatory subunit 21 N-terminal" evidence="3">
    <location>
        <begin position="34"/>
        <end position="168"/>
    </location>
</feature>
<dbReference type="PANTHER" id="PTHR21448:SF0">
    <property type="entry name" value="PROTEIN PHOSPHATASE 1 REGULATORY SUBUNIT 21"/>
    <property type="match status" value="1"/>
</dbReference>
<keyword evidence="1" id="KW-0175">Coiled coil</keyword>
<name>A0ABQ8J7W0_DERPT</name>
<dbReference type="Pfam" id="PF21636">
    <property type="entry name" value="PPP1R21_C"/>
    <property type="match status" value="1"/>
</dbReference>
<sequence length="1076" mass="124170">MANRSSAAETLSQTNSESSTSLSSSMEVTVEKYQRLATEYAKIRAQFLVLKKAVIEEKEKNIEQQQTIKSRDQNVRRLEQEIENLQFRNQQLTKRVSVLQNDLDSKERHNSPASRRFLSFSSSPSSSSTSKDGQSKDSRRASTTSSGGGGNNNSQQQQLESMDLVDELNMELKIKAEELERLKELNCDLEQQRLRDTERLEYELKLAKSEAANQTEIIEQKMNEYESSLRKANQEKNDFENRYQKINQEFHKSRVEMENLKFENKNLNQRIGNLEQLIKQKSKTTIVNNDNDNNIGLMRNRLSLQQQKPQKHQHHHNHRQNKFYKDFAKRKDVIEQFSMKLCEFICALSTVHSNVSQKISIMFALFQKQSNHLYFLDFQSSIESSLLSSMNDCSIIDSNDLPTVTNHHKNQPNEKGNQSSSNNNLVPYRSMSVMSILRKFRDYMQMGFDTYLVQLEDASKQYSELKIQQWKLQSLSNSTTTTTDLNAIEQEISKTSIDIVETFADYVSYLNKTNIYLTICLNLWCKQYVDYDPSNPIIQLMLDPQLQQHLADPEKRRNLCEKNEMLIQSINNCVTIIGQICNYVQLLLSKSLMNTNFLTIFNEFMHHIDALEHGINETKRVFSSKVVLEHDLGVTVELELKSADDCILSSVVFLSTCIKEIRLVFEMHYFFFVNDYQQYEQNQQQQQSSSSNGDNDSIIDQTDNDYDDDGDVDQIDNVDENDCAIIESKHQQQQSINLKSDNLNIEKKLKFCQERLLQVEKEKEHWSIESQLMRVKLEHEQKRSNELEQKCQMLNNSLLHQQSIPITAPSTIHNSNSFSGGQSSSMIMKNSLNKQPFHSNNVSLGSLSSRSFDQTSTTTATTTMAKNQTNYAELGSIGSSSNHEDCCSSQLIDDDIVMIDNGNNIEPLITNANQSQQTLLKNPMNQKSLNYIQSKLNRLIDDLERIDSKSRSYEHDCHSLRQRLLIEQDQNCQLRQESERQQLLMNELKEELQTTVNNYEKQLQAMSEHMAKLNETLTEQCEQIDVLRYEKSNNSEQIISDSDLNQKNKSITTISMAAKNLRKGFGGGGKRSKTNN</sequence>
<dbReference type="SMART" id="SM01254">
    <property type="entry name" value="KLRAQ"/>
    <property type="match status" value="1"/>
</dbReference>
<reference evidence="4 5" key="2">
    <citation type="journal article" date="2022" name="Mol. Biol. Evol.">
        <title>Comparative Genomics Reveals Insights into the Divergent Evolution of Astigmatic Mites and Household Pest Adaptations.</title>
        <authorList>
            <person name="Xiong Q."/>
            <person name="Wan A.T."/>
            <person name="Liu X."/>
            <person name="Fung C.S."/>
            <person name="Xiao X."/>
            <person name="Malainual N."/>
            <person name="Hou J."/>
            <person name="Wang L."/>
            <person name="Wang M."/>
            <person name="Yang K.Y."/>
            <person name="Cui Y."/>
            <person name="Leung E.L."/>
            <person name="Nong W."/>
            <person name="Shin S.K."/>
            <person name="Au S.W."/>
            <person name="Jeong K.Y."/>
            <person name="Chew F.T."/>
            <person name="Hui J.H."/>
            <person name="Leung T.F."/>
            <person name="Tungtrongchitr A."/>
            <person name="Zhong N."/>
            <person name="Liu Z."/>
            <person name="Tsui S.K."/>
        </authorList>
    </citation>
    <scope>NUCLEOTIDE SEQUENCE [LARGE SCALE GENOMIC DNA]</scope>
    <source>
        <strain evidence="4">Derp</strain>
    </source>
</reference>
<evidence type="ECO:0000313" key="4">
    <source>
        <dbReference type="EMBL" id="KAH9418638.1"/>
    </source>
</evidence>
<feature type="compositionally biased region" description="Low complexity" evidence="2">
    <location>
        <begin position="111"/>
        <end position="132"/>
    </location>
</feature>
<comment type="caution">
    <text evidence="4">The sequence shown here is derived from an EMBL/GenBank/DDBJ whole genome shotgun (WGS) entry which is preliminary data.</text>
</comment>
<keyword evidence="5" id="KW-1185">Reference proteome</keyword>
<accession>A0ABQ8J7W0</accession>
<gene>
    <name evidence="4" type="ORF">DERP_003964</name>
</gene>
<dbReference type="Proteomes" id="UP000887458">
    <property type="component" value="Unassembled WGS sequence"/>
</dbReference>
<feature type="region of interest" description="Disordered" evidence="2">
    <location>
        <begin position="1"/>
        <end position="27"/>
    </location>
</feature>
<feature type="compositionally biased region" description="Acidic residues" evidence="2">
    <location>
        <begin position="702"/>
        <end position="714"/>
    </location>
</feature>
<feature type="coiled-coil region" evidence="1">
    <location>
        <begin position="162"/>
        <end position="284"/>
    </location>
</feature>
<feature type="compositionally biased region" description="Low complexity" evidence="2">
    <location>
        <begin position="9"/>
        <end position="27"/>
    </location>
</feature>
<evidence type="ECO:0000256" key="1">
    <source>
        <dbReference type="SAM" id="Coils"/>
    </source>
</evidence>
<protein>
    <recommendedName>
        <fullName evidence="3">Protein phosphatase 1 regulatory subunit 21 N-terminal domain-containing protein</fullName>
    </recommendedName>
</protein>
<proteinExistence type="predicted"/>
<feature type="compositionally biased region" description="Low complexity" evidence="2">
    <location>
        <begin position="682"/>
        <end position="701"/>
    </location>
</feature>
<organism evidence="4 5">
    <name type="scientific">Dermatophagoides pteronyssinus</name>
    <name type="common">European house dust mite</name>
    <dbReference type="NCBI Taxonomy" id="6956"/>
    <lineage>
        <taxon>Eukaryota</taxon>
        <taxon>Metazoa</taxon>
        <taxon>Ecdysozoa</taxon>
        <taxon>Arthropoda</taxon>
        <taxon>Chelicerata</taxon>
        <taxon>Arachnida</taxon>
        <taxon>Acari</taxon>
        <taxon>Acariformes</taxon>
        <taxon>Sarcoptiformes</taxon>
        <taxon>Astigmata</taxon>
        <taxon>Psoroptidia</taxon>
        <taxon>Analgoidea</taxon>
        <taxon>Pyroglyphidae</taxon>
        <taxon>Dermatophagoidinae</taxon>
        <taxon>Dermatophagoides</taxon>
    </lineage>
</organism>
<evidence type="ECO:0000259" key="3">
    <source>
        <dbReference type="SMART" id="SM01254"/>
    </source>
</evidence>
<dbReference type="EMBL" id="NJHN03000062">
    <property type="protein sequence ID" value="KAH9418638.1"/>
    <property type="molecule type" value="Genomic_DNA"/>
</dbReference>
<feature type="region of interest" description="Disordered" evidence="2">
    <location>
        <begin position="682"/>
        <end position="714"/>
    </location>
</feature>
<reference evidence="4 5" key="1">
    <citation type="journal article" date="2018" name="J. Allergy Clin. Immunol.">
        <title>High-quality assembly of Dermatophagoides pteronyssinus genome and transcriptome reveals a wide range of novel allergens.</title>
        <authorList>
            <person name="Liu X.Y."/>
            <person name="Yang K.Y."/>
            <person name="Wang M.Q."/>
            <person name="Kwok J.S."/>
            <person name="Zeng X."/>
            <person name="Yang Z."/>
            <person name="Xiao X.J."/>
            <person name="Lau C.P."/>
            <person name="Li Y."/>
            <person name="Huang Z.M."/>
            <person name="Ba J.G."/>
            <person name="Yim A.K."/>
            <person name="Ouyang C.Y."/>
            <person name="Ngai S.M."/>
            <person name="Chan T.F."/>
            <person name="Leung E.L."/>
            <person name="Liu L."/>
            <person name="Liu Z.G."/>
            <person name="Tsui S.K."/>
        </authorList>
    </citation>
    <scope>NUCLEOTIDE SEQUENCE [LARGE SCALE GENOMIC DNA]</scope>
    <source>
        <strain evidence="4">Derp</strain>
    </source>
</reference>
<feature type="compositionally biased region" description="Polar residues" evidence="2">
    <location>
        <begin position="413"/>
        <end position="425"/>
    </location>
</feature>